<sequence length="71" mass="8204">MGMILIEYGITTTSRLIMFISLDISFFPRLSLPQKLYLIHAILENRQVMIDAFADGNLKRNNKPLISDDIY</sequence>
<gene>
    <name evidence="1" type="ORF">CLUMA_CG000310</name>
</gene>
<organism evidence="1 2">
    <name type="scientific">Clunio marinus</name>
    <dbReference type="NCBI Taxonomy" id="568069"/>
    <lineage>
        <taxon>Eukaryota</taxon>
        <taxon>Metazoa</taxon>
        <taxon>Ecdysozoa</taxon>
        <taxon>Arthropoda</taxon>
        <taxon>Hexapoda</taxon>
        <taxon>Insecta</taxon>
        <taxon>Pterygota</taxon>
        <taxon>Neoptera</taxon>
        <taxon>Endopterygota</taxon>
        <taxon>Diptera</taxon>
        <taxon>Nematocera</taxon>
        <taxon>Chironomoidea</taxon>
        <taxon>Chironomidae</taxon>
        <taxon>Clunio</taxon>
    </lineage>
</organism>
<protein>
    <submittedName>
        <fullName evidence="1">CLUMA_CG000310, isoform A</fullName>
    </submittedName>
</protein>
<keyword evidence="2" id="KW-1185">Reference proteome</keyword>
<dbReference type="EMBL" id="CVRI01000001">
    <property type="protein sequence ID" value="CRK86409.1"/>
    <property type="molecule type" value="Genomic_DNA"/>
</dbReference>
<reference evidence="1 2" key="1">
    <citation type="submission" date="2015-04" db="EMBL/GenBank/DDBJ databases">
        <authorList>
            <person name="Syromyatnikov M.Y."/>
            <person name="Popov V.N."/>
        </authorList>
    </citation>
    <scope>NUCLEOTIDE SEQUENCE [LARGE SCALE GENOMIC DNA]</scope>
</reference>
<evidence type="ECO:0000313" key="2">
    <source>
        <dbReference type="Proteomes" id="UP000183832"/>
    </source>
</evidence>
<proteinExistence type="predicted"/>
<name>A0A1J1HJG6_9DIPT</name>
<dbReference type="AlphaFoldDB" id="A0A1J1HJG6"/>
<evidence type="ECO:0000313" key="1">
    <source>
        <dbReference type="EMBL" id="CRK86409.1"/>
    </source>
</evidence>
<accession>A0A1J1HJG6</accession>
<dbReference type="Proteomes" id="UP000183832">
    <property type="component" value="Unassembled WGS sequence"/>
</dbReference>